<dbReference type="EMBL" id="ATLV01017874">
    <property type="status" value="NOT_ANNOTATED_CDS"/>
    <property type="molecule type" value="Genomic_DNA"/>
</dbReference>
<keyword evidence="3" id="KW-1185">Reference proteome</keyword>
<dbReference type="Proteomes" id="UP000030765">
    <property type="component" value="Unassembled WGS sequence"/>
</dbReference>
<dbReference type="OrthoDB" id="265717at2759"/>
<dbReference type="PANTHER" id="PTHR46455:SF5">
    <property type="entry name" value="SET AND MYND DOMAIN CONTAINING, ARTHROPOD-SPECIFIC, MEMBER 4, ISOFORM A"/>
    <property type="match status" value="1"/>
</dbReference>
<dbReference type="Gene3D" id="1.25.40.10">
    <property type="entry name" value="Tetratricopeptide repeat domain"/>
    <property type="match status" value="1"/>
</dbReference>
<reference evidence="1 3" key="1">
    <citation type="journal article" date="2014" name="BMC Genomics">
        <title>Genome sequence of Anopheles sinensis provides insight into genetics basis of mosquito competence for malaria parasites.</title>
        <authorList>
            <person name="Zhou D."/>
            <person name="Zhang D."/>
            <person name="Ding G."/>
            <person name="Shi L."/>
            <person name="Hou Q."/>
            <person name="Ye Y."/>
            <person name="Xu Y."/>
            <person name="Zhou H."/>
            <person name="Xiong C."/>
            <person name="Li S."/>
            <person name="Yu J."/>
            <person name="Hong S."/>
            <person name="Yu X."/>
            <person name="Zou P."/>
            <person name="Chen C."/>
            <person name="Chang X."/>
            <person name="Wang W."/>
            <person name="Lv Y."/>
            <person name="Sun Y."/>
            <person name="Ma L."/>
            <person name="Shen B."/>
            <person name="Zhu C."/>
        </authorList>
    </citation>
    <scope>NUCLEOTIDE SEQUENCE [LARGE SCALE GENOMIC DNA]</scope>
</reference>
<protein>
    <submittedName>
        <fullName evidence="1">AGAP011523-PA-like protein</fullName>
    </submittedName>
</protein>
<evidence type="ECO:0000313" key="2">
    <source>
        <dbReference type="EnsemblMetazoa" id="ASIC010305-PA"/>
    </source>
</evidence>
<dbReference type="VEuPathDB" id="VectorBase:ASIS008940"/>
<dbReference type="EMBL" id="KE525196">
    <property type="protein sequence ID" value="KFB42587.1"/>
    <property type="molecule type" value="Genomic_DNA"/>
</dbReference>
<sequence length="328" mass="37742">MSDLLRQQIPKLWNRNQREIVARIRDEWGFQEFSEEELHTICGIIEVNAFEVGQDPVKARALFPEAYLLMHDCTPNTGHTDAPGTHRLTVRTLREVKAGQPLTLTYAYILQGTLKRRQHLKEEKFFWCNCARCSDPTELGTYCSALCCTKCQRGRILPVDPLNQQTDWRCQLCTHTMPCQAVILLLEKLFRELESIDGNDVEGYERFLQMQSTVLHNNHYLILSAKHSLSEAKETLCQDLLEVIDQLEPGLSRLRGTIMYEMHVPLMVEAGQLFQRGAIQRPELRRRLKEVQRLLRESERILALEPEGTPEHGIAVAAREALKNMGPV</sequence>
<organism evidence="1">
    <name type="scientific">Anopheles sinensis</name>
    <name type="common">Mosquito</name>
    <dbReference type="NCBI Taxonomy" id="74873"/>
    <lineage>
        <taxon>Eukaryota</taxon>
        <taxon>Metazoa</taxon>
        <taxon>Ecdysozoa</taxon>
        <taxon>Arthropoda</taxon>
        <taxon>Hexapoda</taxon>
        <taxon>Insecta</taxon>
        <taxon>Pterygota</taxon>
        <taxon>Neoptera</taxon>
        <taxon>Endopterygota</taxon>
        <taxon>Diptera</taxon>
        <taxon>Nematocera</taxon>
        <taxon>Culicoidea</taxon>
        <taxon>Culicidae</taxon>
        <taxon>Anophelinae</taxon>
        <taxon>Anopheles</taxon>
    </lineage>
</organism>
<dbReference type="SUPFAM" id="SSF82199">
    <property type="entry name" value="SET domain"/>
    <property type="match status" value="1"/>
</dbReference>
<dbReference type="STRING" id="74873.A0A084VX93"/>
<dbReference type="InterPro" id="IPR011990">
    <property type="entry name" value="TPR-like_helical_dom_sf"/>
</dbReference>
<dbReference type="PANTHER" id="PTHR46455">
    <property type="entry name" value="SET AND MYND DOMAIN CONTAINING, ARTHROPOD-SPECIFIC, MEMBER 4, ISOFORM A"/>
    <property type="match status" value="1"/>
</dbReference>
<evidence type="ECO:0000313" key="1">
    <source>
        <dbReference type="EMBL" id="KFB42587.1"/>
    </source>
</evidence>
<dbReference type="InterPro" id="IPR053010">
    <property type="entry name" value="SET_SmydA-8"/>
</dbReference>
<dbReference type="CDD" id="cd20071">
    <property type="entry name" value="SET_SMYD"/>
    <property type="match status" value="1"/>
</dbReference>
<dbReference type="InterPro" id="IPR046341">
    <property type="entry name" value="SET_dom_sf"/>
</dbReference>
<dbReference type="Gene3D" id="2.170.270.10">
    <property type="entry name" value="SET domain"/>
    <property type="match status" value="1"/>
</dbReference>
<dbReference type="AlphaFoldDB" id="A0A084VX93"/>
<dbReference type="EnsemblMetazoa" id="ASIC010305-RA">
    <property type="protein sequence ID" value="ASIC010305-PA"/>
    <property type="gene ID" value="ASIC010305"/>
</dbReference>
<accession>A0A084VX93</accession>
<dbReference type="VEuPathDB" id="VectorBase:ASIC010305"/>
<proteinExistence type="predicted"/>
<gene>
    <name evidence="1" type="ORF">ZHAS_00010305</name>
</gene>
<name>A0A084VX93_ANOSI</name>
<evidence type="ECO:0000313" key="3">
    <source>
        <dbReference type="Proteomes" id="UP000030765"/>
    </source>
</evidence>
<dbReference type="OMA" id="IMIVRIL"/>
<reference evidence="2" key="2">
    <citation type="submission" date="2020-05" db="UniProtKB">
        <authorList>
            <consortium name="EnsemblMetazoa"/>
        </authorList>
    </citation>
    <scope>IDENTIFICATION</scope>
</reference>